<name>A0A8X6G673_TRICU</name>
<proteinExistence type="predicted"/>
<sequence length="1071" mass="121286">MPRFSVISSTKRRPSDVQKTDFEAQVTEWVEEEEQVLKMIQYGARVAHQEGIINQNKDTRQRRYFMSGVYNQLDYALGLSTTAQQRIVCVIRQIEGFVSNDPTVSQYMDVSSQENFAMDEESAANLQNLIDDVIFSVGRKNIHFFNVEWKEGGLDTTHSEHRFYLEKFGNAIFTNIKVLVDEDIAATTPDWQNLPPRIRKPIQEVVRESQSHLSNSRQHLRALGVSQSLDSDCGALLQIQNLMLGQDDTCIRHSPVIVCGQDGSGKSTLLSQVFMYCPEWLGSDVVRIIRHVGRSPCTSFTPELLRNLCLHISLLFGFEISPRHYSFELGKLSIWFQDLLKLVEAKDNDLVIVLDNLHSLRCAPNNQASILGWLPWNLPPNVHIVCSVSEEEEKILGLLKTRISTSENFVYISSLTSQSALSMMQSNLKDNKHVLTADQWQLVKQRLDGKSVCPLYVKLLSSLARRWPSYKTLTEKDVPLTIEELVNIFLIDLEGKYGVETIRKISTYLTCTSFGLREAEIVELLANSEYEGPQIDNEVDNRKVEFSVTHWLDIKKEIGVLMKMYYVDKRPYLYWSHKTITNAIRARYLPSKSDSQLCHTDLANAFHLGFLMEKEQKGSPLDESKSKRKEDWSDMLREIDELWYHLMFSGQSNDSVMLDWEVELLYSMTKQSVDVLSQDPQQLATEIINWLRPFLNGTTKTMDQLVTHAREWCNNNIIPILVPQNNWLSLALPPQVTMMTCSQPITHMISTPDSQHVLGCSQETNIEMYHLPSRNLVRVLTGHKNRITCLHLTLSGRWLISGSKDSEIIIWEMETGSIAHKFSHHTSGVQCVTSIHSEALIISGSDSGVVVVSRLCSGQVIHKLENHRGVISSVAVNSGDDIFASASTDRCVCIWSLEDFSLLNTIHLSSPITHMDISWDSTFLLLACTDHSVHVRSLTTGSDVHCLYGHSAAVTSLCFARDNCRCVVGCKDGKIHLFDIHSAKMLQTLSGHSDPVTSMQAQDNDRFLISCGGNKVVVWNFFCKKDTFVPKSRSRKEDKHLEPVTCVAVSRDGSLAVSGGFKENKNFLLTR</sequence>
<dbReference type="PROSITE" id="PS50082">
    <property type="entry name" value="WD_REPEATS_2"/>
    <property type="match status" value="3"/>
</dbReference>
<dbReference type="OrthoDB" id="9990676at2759"/>
<evidence type="ECO:0000259" key="5">
    <source>
        <dbReference type="Pfam" id="PF25469"/>
    </source>
</evidence>
<evidence type="ECO:0000256" key="2">
    <source>
        <dbReference type="ARBA" id="ARBA00022737"/>
    </source>
</evidence>
<evidence type="ECO:0000259" key="4">
    <source>
        <dbReference type="Pfam" id="PF12894"/>
    </source>
</evidence>
<dbReference type="SUPFAM" id="SSF52540">
    <property type="entry name" value="P-loop containing nucleoside triphosphate hydrolases"/>
    <property type="match status" value="1"/>
</dbReference>
<dbReference type="Gene3D" id="3.40.50.300">
    <property type="entry name" value="P-loop containing nucleotide triphosphate hydrolases"/>
    <property type="match status" value="1"/>
</dbReference>
<keyword evidence="1 3" id="KW-0853">WD repeat</keyword>
<dbReference type="Proteomes" id="UP000887116">
    <property type="component" value="Unassembled WGS sequence"/>
</dbReference>
<dbReference type="InterPro" id="IPR024977">
    <property type="entry name" value="Apc4-like_WD40_dom"/>
</dbReference>
<dbReference type="Pfam" id="PF00400">
    <property type="entry name" value="WD40"/>
    <property type="match status" value="3"/>
</dbReference>
<dbReference type="InterPro" id="IPR052752">
    <property type="entry name" value="NACHT-WD_repeat"/>
</dbReference>
<dbReference type="Pfam" id="PF12894">
    <property type="entry name" value="ANAPC4_WD40"/>
    <property type="match status" value="1"/>
</dbReference>
<gene>
    <name evidence="6" type="primary">NWD1</name>
    <name evidence="6" type="ORF">TNCT_540251</name>
</gene>
<dbReference type="PANTHER" id="PTHR19871:SF28">
    <property type="entry name" value="AAA+ ATPASE DOMAIN-CONTAINING PROTEIN"/>
    <property type="match status" value="1"/>
</dbReference>
<evidence type="ECO:0000313" key="7">
    <source>
        <dbReference type="Proteomes" id="UP000887116"/>
    </source>
</evidence>
<dbReference type="InterPro" id="IPR019775">
    <property type="entry name" value="WD40_repeat_CS"/>
</dbReference>
<dbReference type="PROSITE" id="PS00678">
    <property type="entry name" value="WD_REPEATS_1"/>
    <property type="match status" value="1"/>
</dbReference>
<dbReference type="SUPFAM" id="SSF50978">
    <property type="entry name" value="WD40 repeat-like"/>
    <property type="match status" value="1"/>
</dbReference>
<dbReference type="PROSITE" id="PS50294">
    <property type="entry name" value="WD_REPEATS_REGION"/>
    <property type="match status" value="2"/>
</dbReference>
<accession>A0A8X6G673</accession>
<keyword evidence="2" id="KW-0677">Repeat</keyword>
<dbReference type="InterPro" id="IPR001680">
    <property type="entry name" value="WD40_rpt"/>
</dbReference>
<dbReference type="InterPro" id="IPR057588">
    <property type="entry name" value="NWD1/2-like_WH"/>
</dbReference>
<reference evidence="6" key="1">
    <citation type="submission" date="2020-07" db="EMBL/GenBank/DDBJ databases">
        <title>Multicomponent nature underlies the extraordinary mechanical properties of spider dragline silk.</title>
        <authorList>
            <person name="Kono N."/>
            <person name="Nakamura H."/>
            <person name="Mori M."/>
            <person name="Yoshida Y."/>
            <person name="Ohtoshi R."/>
            <person name="Malay A.D."/>
            <person name="Moran D.A.P."/>
            <person name="Tomita M."/>
            <person name="Numata K."/>
            <person name="Arakawa K."/>
        </authorList>
    </citation>
    <scope>NUCLEOTIDE SEQUENCE</scope>
</reference>
<protein>
    <submittedName>
        <fullName evidence="6">NACHT domain- and WD repeat-containing protein 1</fullName>
    </submittedName>
</protein>
<dbReference type="InterPro" id="IPR015943">
    <property type="entry name" value="WD40/YVTN_repeat-like_dom_sf"/>
</dbReference>
<dbReference type="SMART" id="SM00320">
    <property type="entry name" value="WD40"/>
    <property type="match status" value="8"/>
</dbReference>
<feature type="repeat" description="WD" evidence="3">
    <location>
        <begin position="947"/>
        <end position="988"/>
    </location>
</feature>
<comment type="caution">
    <text evidence="6">The sequence shown here is derived from an EMBL/GenBank/DDBJ whole genome shotgun (WGS) entry which is preliminary data.</text>
</comment>
<dbReference type="EMBL" id="BMAO01011638">
    <property type="protein sequence ID" value="GFQ75193.1"/>
    <property type="molecule type" value="Genomic_DNA"/>
</dbReference>
<dbReference type="Pfam" id="PF25469">
    <property type="entry name" value="WHD_NWD1"/>
    <property type="match status" value="1"/>
</dbReference>
<dbReference type="AlphaFoldDB" id="A0A8X6G673"/>
<organism evidence="6 7">
    <name type="scientific">Trichonephila clavata</name>
    <name type="common">Joro spider</name>
    <name type="synonym">Nephila clavata</name>
    <dbReference type="NCBI Taxonomy" id="2740835"/>
    <lineage>
        <taxon>Eukaryota</taxon>
        <taxon>Metazoa</taxon>
        <taxon>Ecdysozoa</taxon>
        <taxon>Arthropoda</taxon>
        <taxon>Chelicerata</taxon>
        <taxon>Arachnida</taxon>
        <taxon>Araneae</taxon>
        <taxon>Araneomorphae</taxon>
        <taxon>Entelegynae</taxon>
        <taxon>Araneoidea</taxon>
        <taxon>Nephilidae</taxon>
        <taxon>Trichonephila</taxon>
    </lineage>
</organism>
<dbReference type="InterPro" id="IPR027417">
    <property type="entry name" value="P-loop_NTPase"/>
</dbReference>
<dbReference type="InterPro" id="IPR036322">
    <property type="entry name" value="WD40_repeat_dom_sf"/>
</dbReference>
<feature type="repeat" description="WD" evidence="3">
    <location>
        <begin position="864"/>
        <end position="905"/>
    </location>
</feature>
<feature type="domain" description="NWD1/2-like winged helix-turn-helix" evidence="5">
    <location>
        <begin position="490"/>
        <end position="594"/>
    </location>
</feature>
<feature type="repeat" description="WD" evidence="3">
    <location>
        <begin position="780"/>
        <end position="821"/>
    </location>
</feature>
<evidence type="ECO:0000256" key="3">
    <source>
        <dbReference type="PROSITE-ProRule" id="PRU00221"/>
    </source>
</evidence>
<dbReference type="CDD" id="cd00200">
    <property type="entry name" value="WD40"/>
    <property type="match status" value="1"/>
</dbReference>
<evidence type="ECO:0000256" key="1">
    <source>
        <dbReference type="ARBA" id="ARBA00022574"/>
    </source>
</evidence>
<dbReference type="PANTHER" id="PTHR19871">
    <property type="entry name" value="BETA TRANSDUCIN-RELATED PROTEIN"/>
    <property type="match status" value="1"/>
</dbReference>
<feature type="domain" description="Anaphase-promoting complex subunit 4-like WD40" evidence="4">
    <location>
        <begin position="928"/>
        <end position="1000"/>
    </location>
</feature>
<dbReference type="Gene3D" id="2.130.10.10">
    <property type="entry name" value="YVTN repeat-like/Quinoprotein amine dehydrogenase"/>
    <property type="match status" value="2"/>
</dbReference>
<keyword evidence="7" id="KW-1185">Reference proteome</keyword>
<evidence type="ECO:0000313" key="6">
    <source>
        <dbReference type="EMBL" id="GFQ75193.1"/>
    </source>
</evidence>